<name>A0ABT6ZSG3_9ACTN</name>
<protein>
    <submittedName>
        <fullName evidence="1">Uncharacterized protein</fullName>
    </submittedName>
</protein>
<proteinExistence type="predicted"/>
<evidence type="ECO:0000313" key="2">
    <source>
        <dbReference type="Proteomes" id="UP001214441"/>
    </source>
</evidence>
<evidence type="ECO:0000313" key="1">
    <source>
        <dbReference type="EMBL" id="MDJ1132000.1"/>
    </source>
</evidence>
<dbReference type="RefSeq" id="WP_274042316.1">
    <property type="nucleotide sequence ID" value="NZ_JANCPR020000007.1"/>
</dbReference>
<keyword evidence="2" id="KW-1185">Reference proteome</keyword>
<reference evidence="1 2" key="1">
    <citation type="submission" date="2023-05" db="EMBL/GenBank/DDBJ databases">
        <title>Streptantibioticus silvisoli sp. nov., acidotolerant actinomycetes 1 from pine litter.</title>
        <authorList>
            <person name="Swiecimska M."/>
            <person name="Golinska P."/>
            <person name="Sangal V."/>
            <person name="Wachnowicz B."/>
            <person name="Goodfellow M."/>
        </authorList>
    </citation>
    <scope>NUCLEOTIDE SEQUENCE [LARGE SCALE GENOMIC DNA]</scope>
    <source>
        <strain evidence="1 2">DSM 42109</strain>
    </source>
</reference>
<accession>A0ABT6ZSG3</accession>
<comment type="caution">
    <text evidence="1">The sequence shown here is derived from an EMBL/GenBank/DDBJ whole genome shotgun (WGS) entry which is preliminary data.</text>
</comment>
<organism evidence="1 2">
    <name type="scientific">Streptomyces iconiensis</name>
    <dbReference type="NCBI Taxonomy" id="1384038"/>
    <lineage>
        <taxon>Bacteria</taxon>
        <taxon>Bacillati</taxon>
        <taxon>Actinomycetota</taxon>
        <taxon>Actinomycetes</taxon>
        <taxon>Kitasatosporales</taxon>
        <taxon>Streptomycetaceae</taxon>
        <taxon>Streptomyces</taxon>
    </lineage>
</organism>
<sequence>MTCPEPTWASIRSSEQLADTPAIRRGERWWLVAPSGAVPADDPALVHELDALAADLDAANRAVTQLARDEPRQGPG</sequence>
<dbReference type="EMBL" id="JANCPR020000007">
    <property type="protein sequence ID" value="MDJ1132000.1"/>
    <property type="molecule type" value="Genomic_DNA"/>
</dbReference>
<dbReference type="Proteomes" id="UP001214441">
    <property type="component" value="Unassembled WGS sequence"/>
</dbReference>
<gene>
    <name evidence="1" type="ORF">NMN56_008545</name>
</gene>